<protein>
    <submittedName>
        <fullName evidence="2">Uncharacterized protein</fullName>
    </submittedName>
</protein>
<evidence type="ECO:0000313" key="3">
    <source>
        <dbReference type="Proteomes" id="UP000448762"/>
    </source>
</evidence>
<feature type="region of interest" description="Disordered" evidence="1">
    <location>
        <begin position="242"/>
        <end position="313"/>
    </location>
</feature>
<feature type="compositionally biased region" description="Basic and acidic residues" evidence="1">
    <location>
        <begin position="270"/>
        <end position="285"/>
    </location>
</feature>
<reference evidence="2 3" key="1">
    <citation type="submission" date="2018-07" db="EMBL/GenBank/DDBJ databases">
        <title>High quality draft genome sequencing of Enterococcus faecium exhibiting probiotic potential isolated from mucus of freshwater fish.</title>
        <authorList>
            <person name="El-Jeni R."/>
            <person name="Ghedira K."/>
            <person name="Abdelhak S."/>
            <person name="El-Bour M."/>
            <person name="Bouhaouala-Zahar B."/>
        </authorList>
    </citation>
    <scope>NUCLEOTIDE SEQUENCE [LARGE SCALE GENOMIC DNA]</scope>
    <source>
        <strain evidence="2 3">R.A73</strain>
    </source>
</reference>
<dbReference type="EMBL" id="QOVC01000009">
    <property type="protein sequence ID" value="KAA0689377.1"/>
    <property type="molecule type" value="Genomic_DNA"/>
</dbReference>
<feature type="compositionally biased region" description="Polar residues" evidence="1">
    <location>
        <begin position="252"/>
        <end position="269"/>
    </location>
</feature>
<proteinExistence type="predicted"/>
<feature type="region of interest" description="Disordered" evidence="1">
    <location>
        <begin position="379"/>
        <end position="429"/>
    </location>
</feature>
<dbReference type="Proteomes" id="UP000448762">
    <property type="component" value="Unassembled WGS sequence"/>
</dbReference>
<sequence>MDTDKPKEQKISLYIDKGLKFDQYKEKHYTKYLTVITDTVFKHAPQISDKNIQQQFFENFTAYLSPETKEWALWDDFQKVSRKYEELKLENICKNLNITFDSASIDSEKKKFDDYLYNLRGQIAVEVAKTSPVVELNLYYDPEFLHAMEAVDGSVGATELISIVGEWQESVYKMECNIANGVEGSYSSQVLRYVYHNNEGLEGKIHLYKQNNEFVEKMPWERDEDLATVWQKECQKMSLTLAPTQVAKKEPTQQLKDPSNEQKQSVITRQQEDSDTKAEREKSLENIDFVPSEQTKSFSKERDESIEKKDDKKMYMDRNPELWKTCVKNFGMDLRPVEQLTQPKGLHPDKSAQLTDLASRHHQKSLSDFITAANVQHKADDQLNNRQPNSPTKQNVSMNTRTEKPLVKVDSWENREGLKQETDKNQGKKRVGQLIKSWENRQDSNSGQVLDNRTQTTGIATLNPRKQRLNQLQEGATKHKSYLSGDKKHIIPNKNLSLSKTQPYAEY</sequence>
<accession>A0A7V7GLT7</accession>
<dbReference type="RefSeq" id="WP_149558341.1">
    <property type="nucleotide sequence ID" value="NZ_JADBBV010000003.1"/>
</dbReference>
<feature type="compositionally biased region" description="Basic and acidic residues" evidence="1">
    <location>
        <begin position="298"/>
        <end position="313"/>
    </location>
</feature>
<evidence type="ECO:0000313" key="2">
    <source>
        <dbReference type="EMBL" id="KAA0689377.1"/>
    </source>
</evidence>
<name>A0A7V7GLT7_ENTFC</name>
<comment type="caution">
    <text evidence="2">The sequence shown here is derived from an EMBL/GenBank/DDBJ whole genome shotgun (WGS) entry which is preliminary data.</text>
</comment>
<feature type="compositionally biased region" description="Polar residues" evidence="1">
    <location>
        <begin position="384"/>
        <end position="400"/>
    </location>
</feature>
<dbReference type="AlphaFoldDB" id="A0A7V7GLT7"/>
<gene>
    <name evidence="2" type="ORF">DTX73_11945</name>
</gene>
<evidence type="ECO:0000256" key="1">
    <source>
        <dbReference type="SAM" id="MobiDB-lite"/>
    </source>
</evidence>
<organism evidence="2 3">
    <name type="scientific">Enterococcus faecium</name>
    <name type="common">Streptococcus faecium</name>
    <dbReference type="NCBI Taxonomy" id="1352"/>
    <lineage>
        <taxon>Bacteria</taxon>
        <taxon>Bacillati</taxon>
        <taxon>Bacillota</taxon>
        <taxon>Bacilli</taxon>
        <taxon>Lactobacillales</taxon>
        <taxon>Enterococcaceae</taxon>
        <taxon>Enterococcus</taxon>
    </lineage>
</organism>
<feature type="compositionally biased region" description="Basic and acidic residues" evidence="1">
    <location>
        <begin position="401"/>
        <end position="426"/>
    </location>
</feature>